<organism evidence="1 2">
    <name type="scientific">Hydrogenophaga aromaticivorans</name>
    <dbReference type="NCBI Taxonomy" id="2610898"/>
    <lineage>
        <taxon>Bacteria</taxon>
        <taxon>Pseudomonadati</taxon>
        <taxon>Pseudomonadota</taxon>
        <taxon>Betaproteobacteria</taxon>
        <taxon>Burkholderiales</taxon>
        <taxon>Comamonadaceae</taxon>
        <taxon>Hydrogenophaga</taxon>
    </lineage>
</organism>
<proteinExistence type="predicted"/>
<protein>
    <submittedName>
        <fullName evidence="1">Uncharacterized protein</fullName>
    </submittedName>
</protein>
<sequence>MTEMKIWTGWADISATGEGRTICSMVAMAQDEAGFRTLVRDSLGAYIEQGFEVKQGVVRNGVTEALWAQKALDFVEENQSVGNFSAHASMHFNFG</sequence>
<evidence type="ECO:0000313" key="2">
    <source>
        <dbReference type="Proteomes" id="UP000545507"/>
    </source>
</evidence>
<keyword evidence="2" id="KW-1185">Reference proteome</keyword>
<dbReference type="RefSeq" id="WP_177136231.1">
    <property type="nucleotide sequence ID" value="NZ_VYGV01000012.1"/>
</dbReference>
<accession>A0A7Y8GYG9</accession>
<reference evidence="1 2" key="1">
    <citation type="submission" date="2019-09" db="EMBL/GenBank/DDBJ databases">
        <title>Hydrogenophaga aromatica sp. nov., isolated from a para-xylene-degrading enrichment culture.</title>
        <authorList>
            <person name="Tancsics A."/>
            <person name="Banerjee S."/>
        </authorList>
    </citation>
    <scope>NUCLEOTIDE SEQUENCE [LARGE SCALE GENOMIC DNA]</scope>
    <source>
        <strain evidence="1 2">D2P1</strain>
    </source>
</reference>
<comment type="caution">
    <text evidence="1">The sequence shown here is derived from an EMBL/GenBank/DDBJ whole genome shotgun (WGS) entry which is preliminary data.</text>
</comment>
<dbReference type="Proteomes" id="UP000545507">
    <property type="component" value="Unassembled WGS sequence"/>
</dbReference>
<name>A0A7Y8GYG9_9BURK</name>
<gene>
    <name evidence="1" type="ORF">F3K02_13920</name>
</gene>
<evidence type="ECO:0000313" key="1">
    <source>
        <dbReference type="EMBL" id="NWF46338.1"/>
    </source>
</evidence>
<dbReference type="AlphaFoldDB" id="A0A7Y8GYG9"/>
<dbReference type="EMBL" id="VYGV01000012">
    <property type="protein sequence ID" value="NWF46338.1"/>
    <property type="molecule type" value="Genomic_DNA"/>
</dbReference>